<proteinExistence type="predicted"/>
<dbReference type="InterPro" id="IPR036410">
    <property type="entry name" value="HSP_DnaJ_Cys-rich_dom_sf"/>
</dbReference>
<accession>X1GNN4</accession>
<name>X1GNN4_9ZZZZ</name>
<evidence type="ECO:0008006" key="2">
    <source>
        <dbReference type="Google" id="ProtNLM"/>
    </source>
</evidence>
<comment type="caution">
    <text evidence="1">The sequence shown here is derived from an EMBL/GenBank/DDBJ whole genome shotgun (WGS) entry which is preliminary data.</text>
</comment>
<gene>
    <name evidence="1" type="ORF">S03H2_24034</name>
</gene>
<dbReference type="EMBL" id="BARU01013249">
    <property type="protein sequence ID" value="GAH34618.1"/>
    <property type="molecule type" value="Genomic_DNA"/>
</dbReference>
<dbReference type="Gene3D" id="6.20.20.10">
    <property type="match status" value="1"/>
</dbReference>
<reference evidence="1" key="1">
    <citation type="journal article" date="2014" name="Front. Microbiol.">
        <title>High frequency of phylogenetically diverse reductive dehalogenase-homologous genes in deep subseafloor sedimentary metagenomes.</title>
        <authorList>
            <person name="Kawai M."/>
            <person name="Futagami T."/>
            <person name="Toyoda A."/>
            <person name="Takaki Y."/>
            <person name="Nishi S."/>
            <person name="Hori S."/>
            <person name="Arai W."/>
            <person name="Tsubouchi T."/>
            <person name="Morono Y."/>
            <person name="Uchiyama I."/>
            <person name="Ito T."/>
            <person name="Fujiyama A."/>
            <person name="Inagaki F."/>
            <person name="Takami H."/>
        </authorList>
    </citation>
    <scope>NUCLEOTIDE SEQUENCE</scope>
    <source>
        <strain evidence="1">Expedition CK06-06</strain>
    </source>
</reference>
<evidence type="ECO:0000313" key="1">
    <source>
        <dbReference type="EMBL" id="GAH34618.1"/>
    </source>
</evidence>
<sequence>MEETRRVFRQELERYKKKTGVMVGRWIDCPDCKGKGKVDIILGEGAKKIEKCETCEGRGLVKVKIERPG</sequence>
<protein>
    <recommendedName>
        <fullName evidence="2">CR-type domain-containing protein</fullName>
    </recommendedName>
</protein>
<organism evidence="1">
    <name type="scientific">marine sediment metagenome</name>
    <dbReference type="NCBI Taxonomy" id="412755"/>
    <lineage>
        <taxon>unclassified sequences</taxon>
        <taxon>metagenomes</taxon>
        <taxon>ecological metagenomes</taxon>
    </lineage>
</organism>
<dbReference type="SUPFAM" id="SSF57938">
    <property type="entry name" value="DnaJ/Hsp40 cysteine-rich domain"/>
    <property type="match status" value="1"/>
</dbReference>
<dbReference type="AlphaFoldDB" id="X1GNN4"/>